<dbReference type="GO" id="GO:0004518">
    <property type="term" value="F:nuclease activity"/>
    <property type="evidence" value="ECO:0007669"/>
    <property type="project" value="UniProtKB-KW"/>
</dbReference>
<dbReference type="RefSeq" id="WP_015789676.1">
    <property type="nucleotide sequence ID" value="NC_013158.1"/>
</dbReference>
<dbReference type="SUPFAM" id="SSF88723">
    <property type="entry name" value="PIN domain-like"/>
    <property type="match status" value="1"/>
</dbReference>
<dbReference type="OrthoDB" id="147588at2157"/>
<evidence type="ECO:0000256" key="3">
    <source>
        <dbReference type="ARBA" id="ARBA00022723"/>
    </source>
</evidence>
<evidence type="ECO:0000256" key="6">
    <source>
        <dbReference type="ARBA" id="ARBA00038093"/>
    </source>
</evidence>
<dbReference type="GO" id="GO:0016787">
    <property type="term" value="F:hydrolase activity"/>
    <property type="evidence" value="ECO:0007669"/>
    <property type="project" value="UniProtKB-KW"/>
</dbReference>
<comment type="cofactor">
    <cofactor evidence="1">
        <name>Mg(2+)</name>
        <dbReference type="ChEBI" id="CHEBI:18420"/>
    </cofactor>
</comment>
<dbReference type="EMBL" id="CP001687">
    <property type="protein sequence ID" value="ACV12105.1"/>
    <property type="molecule type" value="Genomic_DNA"/>
</dbReference>
<organism evidence="8 9">
    <name type="scientific">Halorhabdus utahensis (strain DSM 12940 / JCM 11049 / AX-2)</name>
    <dbReference type="NCBI Taxonomy" id="519442"/>
    <lineage>
        <taxon>Archaea</taxon>
        <taxon>Methanobacteriati</taxon>
        <taxon>Methanobacteriota</taxon>
        <taxon>Stenosarchaea group</taxon>
        <taxon>Halobacteria</taxon>
        <taxon>Halobacteriales</taxon>
        <taxon>Haloarculaceae</taxon>
        <taxon>Halorhabdus</taxon>
    </lineage>
</organism>
<dbReference type="GO" id="GO:0046872">
    <property type="term" value="F:metal ion binding"/>
    <property type="evidence" value="ECO:0007669"/>
    <property type="project" value="UniProtKB-KW"/>
</dbReference>
<reference evidence="8 9" key="1">
    <citation type="journal article" date="2009" name="Stand. Genomic Sci.">
        <title>Complete genome sequence of Halorhabdus utahensis type strain (AX-2).</title>
        <authorList>
            <person name="Anderson I."/>
            <person name="Tindall B.J."/>
            <person name="Pomrenke H."/>
            <person name="Goker M."/>
            <person name="Lapidus A."/>
            <person name="Nolan M."/>
            <person name="Copeland A."/>
            <person name="Glavina Del Rio T."/>
            <person name="Chen F."/>
            <person name="Tice H."/>
            <person name="Cheng J.F."/>
            <person name="Lucas S."/>
            <person name="Chertkov O."/>
            <person name="Bruce D."/>
            <person name="Brettin T."/>
            <person name="Detter J.C."/>
            <person name="Han C."/>
            <person name="Goodwin L."/>
            <person name="Land M."/>
            <person name="Hauser L."/>
            <person name="Chang Y.J."/>
            <person name="Jeffries C.D."/>
            <person name="Pitluck S."/>
            <person name="Pati A."/>
            <person name="Mavromatis K."/>
            <person name="Ivanova N."/>
            <person name="Ovchinnikova G."/>
            <person name="Chen A."/>
            <person name="Palaniappan K."/>
            <person name="Chain P."/>
            <person name="Rohde M."/>
            <person name="Bristow J."/>
            <person name="Eisen J.A."/>
            <person name="Markowitz V."/>
            <person name="Hugenholtz P."/>
            <person name="Kyrpides N.C."/>
            <person name="Klenk H.P."/>
        </authorList>
    </citation>
    <scope>NUCLEOTIDE SEQUENCE [LARGE SCALE GENOMIC DNA]</scope>
    <source>
        <strain evidence="9">DSM 12940 / JCM 11049 / AX-2</strain>
    </source>
</reference>
<dbReference type="AlphaFoldDB" id="C7NT30"/>
<keyword evidence="4" id="KW-0378">Hydrolase</keyword>
<keyword evidence="9" id="KW-1185">Reference proteome</keyword>
<dbReference type="eggNOG" id="arCOG02219">
    <property type="taxonomic scope" value="Archaea"/>
</dbReference>
<dbReference type="InterPro" id="IPR050556">
    <property type="entry name" value="Type_II_TA_system_RNase"/>
</dbReference>
<name>C7NT30_HALUD</name>
<keyword evidence="2" id="KW-0540">Nuclease</keyword>
<evidence type="ECO:0000256" key="2">
    <source>
        <dbReference type="ARBA" id="ARBA00022722"/>
    </source>
</evidence>
<dbReference type="InterPro" id="IPR029060">
    <property type="entry name" value="PIN-like_dom_sf"/>
</dbReference>
<dbReference type="PANTHER" id="PTHR33653:SF1">
    <property type="entry name" value="RIBONUCLEASE VAPC2"/>
    <property type="match status" value="1"/>
</dbReference>
<dbReference type="GeneID" id="8384228"/>
<comment type="similarity">
    <text evidence="6">Belongs to the PINc/VapC protein family.</text>
</comment>
<evidence type="ECO:0000256" key="4">
    <source>
        <dbReference type="ARBA" id="ARBA00022801"/>
    </source>
</evidence>
<gene>
    <name evidence="8" type="ordered locus">Huta_1936</name>
</gene>
<keyword evidence="3" id="KW-0479">Metal-binding</keyword>
<evidence type="ECO:0000256" key="1">
    <source>
        <dbReference type="ARBA" id="ARBA00001946"/>
    </source>
</evidence>
<sequence length="137" mass="14910">MTFLDSSVIADMLAGDDDVVEFVESEGEPYVTSTICVFEVIEGYLGQGDADVYALRQDFGGVTAIDLTESIALEALRLQNRHYDNGNPRPVRDLLIAATARSTGDHLVVADSDFVTPVLEDEIEITNLRSDDRASSP</sequence>
<dbReference type="Gene3D" id="3.40.50.1010">
    <property type="entry name" value="5'-nuclease"/>
    <property type="match status" value="1"/>
</dbReference>
<evidence type="ECO:0000313" key="9">
    <source>
        <dbReference type="Proteomes" id="UP000002071"/>
    </source>
</evidence>
<dbReference type="HOGENOM" id="CLU_118482_3_4_2"/>
<accession>C7NT30</accession>
<dbReference type="KEGG" id="hut:Huta_1936"/>
<keyword evidence="5" id="KW-0460">Magnesium</keyword>
<dbReference type="Pfam" id="PF01850">
    <property type="entry name" value="PIN"/>
    <property type="match status" value="1"/>
</dbReference>
<dbReference type="Proteomes" id="UP000002071">
    <property type="component" value="Chromosome"/>
</dbReference>
<evidence type="ECO:0000259" key="7">
    <source>
        <dbReference type="Pfam" id="PF01850"/>
    </source>
</evidence>
<protein>
    <submittedName>
        <fullName evidence="8">PilT protein domain protein</fullName>
    </submittedName>
</protein>
<feature type="domain" description="PIN" evidence="7">
    <location>
        <begin position="3"/>
        <end position="114"/>
    </location>
</feature>
<dbReference type="PANTHER" id="PTHR33653">
    <property type="entry name" value="RIBONUCLEASE VAPC2"/>
    <property type="match status" value="1"/>
</dbReference>
<evidence type="ECO:0000313" key="8">
    <source>
        <dbReference type="EMBL" id="ACV12105.1"/>
    </source>
</evidence>
<dbReference type="InterPro" id="IPR002716">
    <property type="entry name" value="PIN_dom"/>
</dbReference>
<proteinExistence type="inferred from homology"/>
<evidence type="ECO:0000256" key="5">
    <source>
        <dbReference type="ARBA" id="ARBA00022842"/>
    </source>
</evidence>
<dbReference type="STRING" id="519442.Huta_1936"/>